<evidence type="ECO:0000259" key="7">
    <source>
        <dbReference type="PROSITE" id="PS50066"/>
    </source>
</evidence>
<gene>
    <name evidence="8" type="ORF">MANES_05G208100v8</name>
</gene>
<comment type="caution">
    <text evidence="8">The sequence shown here is derived from an EMBL/GenBank/DDBJ whole genome shotgun (WGS) entry which is preliminary data.</text>
</comment>
<keyword evidence="2" id="KW-0805">Transcription regulation</keyword>
<evidence type="ECO:0000256" key="6">
    <source>
        <dbReference type="SAM" id="Coils"/>
    </source>
</evidence>
<proteinExistence type="predicted"/>
<dbReference type="Pfam" id="PF00319">
    <property type="entry name" value="SRF-TF"/>
    <property type="match status" value="1"/>
</dbReference>
<keyword evidence="4" id="KW-0804">Transcription</keyword>
<name>A0A2C9VYD0_MANES</name>
<dbReference type="InterPro" id="IPR002100">
    <property type="entry name" value="TF_MADSbox"/>
</dbReference>
<dbReference type="Proteomes" id="UP000091857">
    <property type="component" value="Chromosome 5"/>
</dbReference>
<dbReference type="GO" id="GO:0006357">
    <property type="term" value="P:regulation of transcription by RNA polymerase II"/>
    <property type="evidence" value="ECO:0000318"/>
    <property type="project" value="GO_Central"/>
</dbReference>
<dbReference type="GO" id="GO:0005634">
    <property type="term" value="C:nucleus"/>
    <property type="evidence" value="ECO:0007669"/>
    <property type="project" value="UniProtKB-SubCell"/>
</dbReference>
<dbReference type="GO" id="GO:0000981">
    <property type="term" value="F:DNA-binding transcription factor activity, RNA polymerase II-specific"/>
    <property type="evidence" value="ECO:0000318"/>
    <property type="project" value="GO_Central"/>
</dbReference>
<evidence type="ECO:0000256" key="5">
    <source>
        <dbReference type="ARBA" id="ARBA00023242"/>
    </source>
</evidence>
<sequence length="214" mass="24193">MATTTEIQEKKTKGRQRIEMKKIENQDVMFITFSKRRSGIYKKASELITLTGVKLAFTVFSPAGKPFSFAHPSVDAIANRFLSKQPQANTQSSTHPLVEAHCQVKIEELNRQNHELLCQLDSLKKKGKQLKQRMTGKEIKGWWDTPIEEMNVEQMLEVEAACKEIQTKLINKLKFKTDGGASSSPAYHQAQMLNPFSPVGVNNTNLPVFPPDFD</sequence>
<evidence type="ECO:0000313" key="8">
    <source>
        <dbReference type="EMBL" id="OAY51354.1"/>
    </source>
</evidence>
<protein>
    <recommendedName>
        <fullName evidence="7">MADS-box domain-containing protein</fullName>
    </recommendedName>
</protein>
<dbReference type="SUPFAM" id="SSF55455">
    <property type="entry name" value="SRF-like"/>
    <property type="match status" value="1"/>
</dbReference>
<dbReference type="EMBL" id="CM004391">
    <property type="protein sequence ID" value="OAY51354.1"/>
    <property type="molecule type" value="Genomic_DNA"/>
</dbReference>
<accession>A0A2C9VYD0</accession>
<dbReference type="Gene3D" id="3.40.1810.10">
    <property type="entry name" value="Transcription factor, MADS-box"/>
    <property type="match status" value="1"/>
</dbReference>
<dbReference type="OMA" id="HRACTIQ"/>
<dbReference type="GO" id="GO:0000978">
    <property type="term" value="F:RNA polymerase II cis-regulatory region sequence-specific DNA binding"/>
    <property type="evidence" value="ECO:0000318"/>
    <property type="project" value="GO_Central"/>
</dbReference>
<dbReference type="InterPro" id="IPR036879">
    <property type="entry name" value="TF_MADSbox_sf"/>
</dbReference>
<dbReference type="PRINTS" id="PR00404">
    <property type="entry name" value="MADSDOMAIN"/>
</dbReference>
<evidence type="ECO:0000256" key="3">
    <source>
        <dbReference type="ARBA" id="ARBA00023125"/>
    </source>
</evidence>
<evidence type="ECO:0000313" key="9">
    <source>
        <dbReference type="Proteomes" id="UP000091857"/>
    </source>
</evidence>
<keyword evidence="3" id="KW-0238">DNA-binding</keyword>
<feature type="domain" description="MADS-box" evidence="7">
    <location>
        <begin position="13"/>
        <end position="73"/>
    </location>
</feature>
<organism evidence="8 9">
    <name type="scientific">Manihot esculenta</name>
    <name type="common">Cassava</name>
    <name type="synonym">Jatropha manihot</name>
    <dbReference type="NCBI Taxonomy" id="3983"/>
    <lineage>
        <taxon>Eukaryota</taxon>
        <taxon>Viridiplantae</taxon>
        <taxon>Streptophyta</taxon>
        <taxon>Embryophyta</taxon>
        <taxon>Tracheophyta</taxon>
        <taxon>Spermatophyta</taxon>
        <taxon>Magnoliopsida</taxon>
        <taxon>eudicotyledons</taxon>
        <taxon>Gunneridae</taxon>
        <taxon>Pentapetalae</taxon>
        <taxon>rosids</taxon>
        <taxon>fabids</taxon>
        <taxon>Malpighiales</taxon>
        <taxon>Euphorbiaceae</taxon>
        <taxon>Crotonoideae</taxon>
        <taxon>Manihoteae</taxon>
        <taxon>Manihot</taxon>
    </lineage>
</organism>
<keyword evidence="5" id="KW-0539">Nucleus</keyword>
<dbReference type="Gramene" id="Manes.05G208100.3.v8.1">
    <property type="protein sequence ID" value="Manes.05G208100.3.v8.1.CDS.1"/>
    <property type="gene ID" value="Manes.05G208100.v8.1"/>
</dbReference>
<keyword evidence="9" id="KW-1185">Reference proteome</keyword>
<dbReference type="SMART" id="SM00432">
    <property type="entry name" value="MADS"/>
    <property type="match status" value="1"/>
</dbReference>
<dbReference type="GO" id="GO:0046983">
    <property type="term" value="F:protein dimerization activity"/>
    <property type="evidence" value="ECO:0007669"/>
    <property type="project" value="InterPro"/>
</dbReference>
<reference evidence="9" key="1">
    <citation type="journal article" date="2016" name="Nat. Biotechnol.">
        <title>Sequencing wild and cultivated cassava and related species reveals extensive interspecific hybridization and genetic diversity.</title>
        <authorList>
            <person name="Bredeson J.V."/>
            <person name="Lyons J.B."/>
            <person name="Prochnik S.E."/>
            <person name="Wu G.A."/>
            <person name="Ha C.M."/>
            <person name="Edsinger-Gonzales E."/>
            <person name="Grimwood J."/>
            <person name="Schmutz J."/>
            <person name="Rabbi I.Y."/>
            <person name="Egesi C."/>
            <person name="Nauluvula P."/>
            <person name="Lebot V."/>
            <person name="Ndunguru J."/>
            <person name="Mkamilo G."/>
            <person name="Bart R.S."/>
            <person name="Setter T.L."/>
            <person name="Gleadow R.M."/>
            <person name="Kulakow P."/>
            <person name="Ferguson M.E."/>
            <person name="Rounsley S."/>
            <person name="Rokhsar D.S."/>
        </authorList>
    </citation>
    <scope>NUCLEOTIDE SEQUENCE [LARGE SCALE GENOMIC DNA]</scope>
    <source>
        <strain evidence="9">cv. AM560-2</strain>
    </source>
</reference>
<dbReference type="AlphaFoldDB" id="A0A2C9VYD0"/>
<dbReference type="FunFam" id="3.40.1810.10:FF:000006">
    <property type="entry name" value="Agamous-like MADS-box protein AGL62"/>
    <property type="match status" value="1"/>
</dbReference>
<feature type="coiled-coil region" evidence="6">
    <location>
        <begin position="106"/>
        <end position="140"/>
    </location>
</feature>
<evidence type="ECO:0000256" key="1">
    <source>
        <dbReference type="ARBA" id="ARBA00004123"/>
    </source>
</evidence>
<dbReference type="PANTHER" id="PTHR11945:SF725">
    <property type="entry name" value="AGAMOUS-LIKE 58-RELATED"/>
    <property type="match status" value="1"/>
</dbReference>
<evidence type="ECO:0000256" key="4">
    <source>
        <dbReference type="ARBA" id="ARBA00023163"/>
    </source>
</evidence>
<dbReference type="PROSITE" id="PS50066">
    <property type="entry name" value="MADS_BOX_2"/>
    <property type="match status" value="1"/>
</dbReference>
<keyword evidence="6" id="KW-0175">Coiled coil</keyword>
<comment type="subcellular location">
    <subcellularLocation>
        <location evidence="1">Nucleus</location>
    </subcellularLocation>
</comment>
<evidence type="ECO:0000256" key="2">
    <source>
        <dbReference type="ARBA" id="ARBA00023015"/>
    </source>
</evidence>
<dbReference type="PANTHER" id="PTHR11945">
    <property type="entry name" value="MADS BOX PROTEIN"/>
    <property type="match status" value="1"/>
</dbReference>